<dbReference type="Pfam" id="PF12974">
    <property type="entry name" value="Phosphonate-bd"/>
    <property type="match status" value="1"/>
</dbReference>
<dbReference type="Proteomes" id="UP000268973">
    <property type="component" value="Unassembled WGS sequence"/>
</dbReference>
<sequence>MRLAGKALILACGIFTISHNSYASTNEEKHLNYGVLSSKPKKRIKDSYPLFSYVAEQLSHHGYTDAQIKVYTSIDELISAIQLGDVDLISSTIYPTLIIKEKSPIEPALVRWKKGQSSYSSIFVTNKDNGYKNLSDLQGKVVGFEDRGSTSGYFLPMVSLIEQGLKVQHLTSLQEKPDADKVGYVFFDDLLRETNEVNMTLWVARGMVDAIAYSSSNWDNPKDTPIALKQKLYTFAQTQDYPRSIISISHSLDPTVAADLKRTLLELDTNVHGLGLLNQYQKTKKFTAFDSQTEKQLYDAQTLIHILDTTQ</sequence>
<dbReference type="OrthoDB" id="225238at2"/>
<dbReference type="EMBL" id="RXZH01000002">
    <property type="protein sequence ID" value="RTZ16795.1"/>
    <property type="molecule type" value="Genomic_DNA"/>
</dbReference>
<evidence type="ECO:0000313" key="2">
    <source>
        <dbReference type="EMBL" id="RTZ16795.1"/>
    </source>
</evidence>
<proteinExistence type="predicted"/>
<protein>
    <submittedName>
        <fullName evidence="2">Phosphate/phosphite/phosphonate ABC transporter substrate-binding protein</fullName>
    </submittedName>
</protein>
<keyword evidence="1" id="KW-0732">Signal</keyword>
<accession>A0A3S0V3X0</accession>
<reference evidence="2 3" key="1">
    <citation type="submission" date="2018-12" db="EMBL/GenBank/DDBJ databases">
        <title>Vibrio sp. isolated from China Sea.</title>
        <authorList>
            <person name="Li Y."/>
        </authorList>
    </citation>
    <scope>NUCLEOTIDE SEQUENCE [LARGE SCALE GENOMIC DNA]</scope>
    <source>
        <strain evidence="2 3">BEI207</strain>
    </source>
</reference>
<dbReference type="Gene3D" id="3.40.190.10">
    <property type="entry name" value="Periplasmic binding protein-like II"/>
    <property type="match status" value="2"/>
</dbReference>
<dbReference type="PANTHER" id="PTHR35841">
    <property type="entry name" value="PHOSPHONATES-BINDING PERIPLASMIC PROTEIN"/>
    <property type="match status" value="1"/>
</dbReference>
<dbReference type="SUPFAM" id="SSF53850">
    <property type="entry name" value="Periplasmic binding protein-like II"/>
    <property type="match status" value="1"/>
</dbReference>
<evidence type="ECO:0000256" key="1">
    <source>
        <dbReference type="SAM" id="SignalP"/>
    </source>
</evidence>
<comment type="caution">
    <text evidence="2">The sequence shown here is derived from an EMBL/GenBank/DDBJ whole genome shotgun (WGS) entry which is preliminary data.</text>
</comment>
<name>A0A3S0V3X0_9VIBR</name>
<dbReference type="AlphaFoldDB" id="A0A3S0V3X0"/>
<organism evidence="2 3">
    <name type="scientific">Vibrio aquaticus</name>
    <dbReference type="NCBI Taxonomy" id="2496559"/>
    <lineage>
        <taxon>Bacteria</taxon>
        <taxon>Pseudomonadati</taxon>
        <taxon>Pseudomonadota</taxon>
        <taxon>Gammaproteobacteria</taxon>
        <taxon>Vibrionales</taxon>
        <taxon>Vibrionaceae</taxon>
        <taxon>Vibrio</taxon>
    </lineage>
</organism>
<gene>
    <name evidence="2" type="ORF">EJ063_08370</name>
</gene>
<keyword evidence="3" id="KW-1185">Reference proteome</keyword>
<evidence type="ECO:0000313" key="3">
    <source>
        <dbReference type="Proteomes" id="UP000268973"/>
    </source>
</evidence>
<dbReference type="PANTHER" id="PTHR35841:SF1">
    <property type="entry name" value="PHOSPHONATES-BINDING PERIPLASMIC PROTEIN"/>
    <property type="match status" value="1"/>
</dbReference>
<feature type="chain" id="PRO_5018771239" evidence="1">
    <location>
        <begin position="24"/>
        <end position="311"/>
    </location>
</feature>
<feature type="signal peptide" evidence="1">
    <location>
        <begin position="1"/>
        <end position="23"/>
    </location>
</feature>